<dbReference type="RefSeq" id="WP_110373174.1">
    <property type="nucleotide sequence ID" value="NZ_JAHBRY010000001.1"/>
</dbReference>
<feature type="chain" id="PRO_5016161409" description="PepSY domain-containing protein" evidence="1">
    <location>
        <begin position="22"/>
        <end position="91"/>
    </location>
</feature>
<name>A0A2V3UGQ9_9HYPH</name>
<gene>
    <name evidence="3" type="ORF">C7450_10171</name>
</gene>
<protein>
    <recommendedName>
        <fullName evidence="2">PepSY domain-containing protein</fullName>
    </recommendedName>
</protein>
<sequence>MIRRLFVAAVALSLASSMALASPTCTKEPQDKWLSEEVMKQKIGQMGFKDIKVFKKTSSWCYEIYGSNADGRKAEVYFNPVTGEIVENNVD</sequence>
<evidence type="ECO:0000313" key="4">
    <source>
        <dbReference type="Proteomes" id="UP000248021"/>
    </source>
</evidence>
<accession>A0A2V3UGQ9</accession>
<dbReference type="AlphaFoldDB" id="A0A2V3UGQ9"/>
<organism evidence="3 4">
    <name type="scientific">Chelatococcus asaccharovorans</name>
    <dbReference type="NCBI Taxonomy" id="28210"/>
    <lineage>
        <taxon>Bacteria</taxon>
        <taxon>Pseudomonadati</taxon>
        <taxon>Pseudomonadota</taxon>
        <taxon>Alphaproteobacteria</taxon>
        <taxon>Hyphomicrobiales</taxon>
        <taxon>Chelatococcaceae</taxon>
        <taxon>Chelatococcus</taxon>
    </lineage>
</organism>
<evidence type="ECO:0000256" key="1">
    <source>
        <dbReference type="SAM" id="SignalP"/>
    </source>
</evidence>
<dbReference type="OrthoDB" id="7365433at2"/>
<feature type="domain" description="PepSY" evidence="2">
    <location>
        <begin position="6"/>
        <end position="88"/>
    </location>
</feature>
<dbReference type="Proteomes" id="UP000248021">
    <property type="component" value="Unassembled WGS sequence"/>
</dbReference>
<proteinExistence type="predicted"/>
<reference evidence="3 4" key="1">
    <citation type="submission" date="2018-05" db="EMBL/GenBank/DDBJ databases">
        <title>Genomic Encyclopedia of Type Strains, Phase IV (KMG-IV): sequencing the most valuable type-strain genomes for metagenomic binning, comparative biology and taxonomic classification.</title>
        <authorList>
            <person name="Goeker M."/>
        </authorList>
    </citation>
    <scope>NUCLEOTIDE SEQUENCE [LARGE SCALE GENOMIC DNA]</scope>
    <source>
        <strain evidence="3 4">DSM 6462</strain>
    </source>
</reference>
<comment type="caution">
    <text evidence="3">The sequence shown here is derived from an EMBL/GenBank/DDBJ whole genome shotgun (WGS) entry which is preliminary data.</text>
</comment>
<keyword evidence="4" id="KW-1185">Reference proteome</keyword>
<dbReference type="InterPro" id="IPR025711">
    <property type="entry name" value="PepSY"/>
</dbReference>
<feature type="signal peptide" evidence="1">
    <location>
        <begin position="1"/>
        <end position="21"/>
    </location>
</feature>
<keyword evidence="1" id="KW-0732">Signal</keyword>
<evidence type="ECO:0000259" key="2">
    <source>
        <dbReference type="Pfam" id="PF13670"/>
    </source>
</evidence>
<dbReference type="Pfam" id="PF13670">
    <property type="entry name" value="PepSY_2"/>
    <property type="match status" value="1"/>
</dbReference>
<dbReference type="EMBL" id="QJJK01000001">
    <property type="protein sequence ID" value="PXW64316.1"/>
    <property type="molecule type" value="Genomic_DNA"/>
</dbReference>
<evidence type="ECO:0000313" key="3">
    <source>
        <dbReference type="EMBL" id="PXW64316.1"/>
    </source>
</evidence>